<evidence type="ECO:0000256" key="5">
    <source>
        <dbReference type="SAM" id="MobiDB-lite"/>
    </source>
</evidence>
<evidence type="ECO:0000313" key="7">
    <source>
        <dbReference type="EMBL" id="EQC33014.1"/>
    </source>
</evidence>
<dbReference type="SUPFAM" id="SSF90209">
    <property type="entry name" value="Ran binding protein zinc finger-like"/>
    <property type="match status" value="1"/>
</dbReference>
<evidence type="ECO:0000259" key="6">
    <source>
        <dbReference type="PROSITE" id="PS50199"/>
    </source>
</evidence>
<dbReference type="PROSITE" id="PS50199">
    <property type="entry name" value="ZF_RANBP2_2"/>
    <property type="match status" value="1"/>
</dbReference>
<dbReference type="VEuPathDB" id="FungiDB:SDRG_09534"/>
<dbReference type="GO" id="GO:0008270">
    <property type="term" value="F:zinc ion binding"/>
    <property type="evidence" value="ECO:0007669"/>
    <property type="project" value="UniProtKB-KW"/>
</dbReference>
<dbReference type="RefSeq" id="XP_008613700.1">
    <property type="nucleotide sequence ID" value="XM_008615478.1"/>
</dbReference>
<dbReference type="SMART" id="SM00547">
    <property type="entry name" value="ZnF_RBZ"/>
    <property type="match status" value="1"/>
</dbReference>
<dbReference type="GeneID" id="19950261"/>
<name>T0Q5B2_SAPDV</name>
<dbReference type="InterPro" id="IPR001876">
    <property type="entry name" value="Znf_RanBP2"/>
</dbReference>
<evidence type="ECO:0000256" key="4">
    <source>
        <dbReference type="PROSITE-ProRule" id="PRU00322"/>
    </source>
</evidence>
<dbReference type="PROSITE" id="PS01358">
    <property type="entry name" value="ZF_RANBP2_1"/>
    <property type="match status" value="1"/>
</dbReference>
<organism evidence="7 8">
    <name type="scientific">Saprolegnia diclina (strain VS20)</name>
    <dbReference type="NCBI Taxonomy" id="1156394"/>
    <lineage>
        <taxon>Eukaryota</taxon>
        <taxon>Sar</taxon>
        <taxon>Stramenopiles</taxon>
        <taxon>Oomycota</taxon>
        <taxon>Saprolegniomycetes</taxon>
        <taxon>Saprolegniales</taxon>
        <taxon>Saprolegniaceae</taxon>
        <taxon>Saprolegnia</taxon>
    </lineage>
</organism>
<dbReference type="InterPro" id="IPR019240">
    <property type="entry name" value="DUF2196"/>
</dbReference>
<protein>
    <recommendedName>
        <fullName evidence="6">RanBP2-type domain-containing protein</fullName>
    </recommendedName>
</protein>
<dbReference type="eggNOG" id="ENOG502SDAA">
    <property type="taxonomic scope" value="Eukaryota"/>
</dbReference>
<proteinExistence type="predicted"/>
<dbReference type="NCBIfam" id="TIGR03833">
    <property type="entry name" value="YwbE family protein"/>
    <property type="match status" value="1"/>
</dbReference>
<keyword evidence="1" id="KW-0479">Metal-binding</keyword>
<evidence type="ECO:0000256" key="3">
    <source>
        <dbReference type="ARBA" id="ARBA00022833"/>
    </source>
</evidence>
<keyword evidence="8" id="KW-1185">Reference proteome</keyword>
<accession>T0Q5B2</accession>
<evidence type="ECO:0000313" key="8">
    <source>
        <dbReference type="Proteomes" id="UP000030762"/>
    </source>
</evidence>
<dbReference type="PANTHER" id="PTHR40069">
    <property type="entry name" value="YWBE PROTEIN"/>
    <property type="match status" value="1"/>
</dbReference>
<dbReference type="InterPro" id="IPR036443">
    <property type="entry name" value="Znf_RanBP2_sf"/>
</dbReference>
<sequence length="160" mass="17484">MNRQRRQRPPPDAGHRHGHTVNDNIRPGMRVAVVQKQDQPTGKLTYGTVATTLTNSALHPRGIKVRLTDGTVGRVQTIVNGEAPEPAPEPEAARPSSRLHLQDFIQAPSPAKLQLHDFIEYPATTSTPECDARPWACTACTFANSGFLVVCEVCETPKTL</sequence>
<dbReference type="InParanoid" id="T0Q5B2"/>
<dbReference type="EMBL" id="JH767161">
    <property type="protein sequence ID" value="EQC33014.1"/>
    <property type="molecule type" value="Genomic_DNA"/>
</dbReference>
<feature type="domain" description="RanBP2-type" evidence="6">
    <location>
        <begin position="131"/>
        <end position="160"/>
    </location>
</feature>
<dbReference type="Proteomes" id="UP000030762">
    <property type="component" value="Unassembled WGS sequence"/>
</dbReference>
<evidence type="ECO:0000256" key="2">
    <source>
        <dbReference type="ARBA" id="ARBA00022771"/>
    </source>
</evidence>
<reference evidence="7 8" key="1">
    <citation type="submission" date="2012-04" db="EMBL/GenBank/DDBJ databases">
        <title>The Genome Sequence of Saprolegnia declina VS20.</title>
        <authorList>
            <consortium name="The Broad Institute Genome Sequencing Platform"/>
            <person name="Russ C."/>
            <person name="Nusbaum C."/>
            <person name="Tyler B."/>
            <person name="van West P."/>
            <person name="Dieguez-Uribeondo J."/>
            <person name="de Bruijn I."/>
            <person name="Tripathy S."/>
            <person name="Jiang R."/>
            <person name="Young S.K."/>
            <person name="Zeng Q."/>
            <person name="Gargeya S."/>
            <person name="Fitzgerald M."/>
            <person name="Haas B."/>
            <person name="Abouelleil A."/>
            <person name="Alvarado L."/>
            <person name="Arachchi H.M."/>
            <person name="Berlin A."/>
            <person name="Chapman S.B."/>
            <person name="Goldberg J."/>
            <person name="Griggs A."/>
            <person name="Gujja S."/>
            <person name="Hansen M."/>
            <person name="Howarth C."/>
            <person name="Imamovic A."/>
            <person name="Larimer J."/>
            <person name="McCowen C."/>
            <person name="Montmayeur A."/>
            <person name="Murphy C."/>
            <person name="Neiman D."/>
            <person name="Pearson M."/>
            <person name="Priest M."/>
            <person name="Roberts A."/>
            <person name="Saif S."/>
            <person name="Shea T."/>
            <person name="Sisk P."/>
            <person name="Sykes S."/>
            <person name="Wortman J."/>
            <person name="Nusbaum C."/>
            <person name="Birren B."/>
        </authorList>
    </citation>
    <scope>NUCLEOTIDE SEQUENCE [LARGE SCALE GENOMIC DNA]</scope>
    <source>
        <strain evidence="7 8">VS20</strain>
    </source>
</reference>
<dbReference type="PANTHER" id="PTHR40069:SF1">
    <property type="entry name" value="YWBE PROTEIN"/>
    <property type="match status" value="1"/>
</dbReference>
<feature type="region of interest" description="Disordered" evidence="5">
    <location>
        <begin position="1"/>
        <end position="24"/>
    </location>
</feature>
<dbReference type="AlphaFoldDB" id="T0Q5B2"/>
<dbReference type="OMA" id="FIEYPAT"/>
<dbReference type="OrthoDB" id="20105at2759"/>
<keyword evidence="3" id="KW-0862">Zinc</keyword>
<dbReference type="Pfam" id="PF09962">
    <property type="entry name" value="DUF2196"/>
    <property type="match status" value="1"/>
</dbReference>
<gene>
    <name evidence="7" type="ORF">SDRG_09534</name>
</gene>
<keyword evidence="2 4" id="KW-0863">Zinc-finger</keyword>
<evidence type="ECO:0000256" key="1">
    <source>
        <dbReference type="ARBA" id="ARBA00022723"/>
    </source>
</evidence>